<feature type="domain" description="Putative regulatory protein FmdB zinc ribbon" evidence="2">
    <location>
        <begin position="1"/>
        <end position="41"/>
    </location>
</feature>
<gene>
    <name evidence="3" type="ORF">CEW83_15690</name>
    <name evidence="4" type="ORF">CEW87_07265</name>
</gene>
<feature type="compositionally biased region" description="Basic and acidic residues" evidence="1">
    <location>
        <begin position="60"/>
        <end position="74"/>
    </location>
</feature>
<evidence type="ECO:0000313" key="5">
    <source>
        <dbReference type="Proteomes" id="UP000244902"/>
    </source>
</evidence>
<dbReference type="EMBL" id="CP022187">
    <property type="protein sequence ID" value="AWI76476.1"/>
    <property type="molecule type" value="Genomic_DNA"/>
</dbReference>
<dbReference type="SMART" id="SM00834">
    <property type="entry name" value="CxxC_CXXC_SSSS"/>
    <property type="match status" value="1"/>
</dbReference>
<dbReference type="Pfam" id="PF09723">
    <property type="entry name" value="Zn_ribbon_8"/>
    <property type="match status" value="1"/>
</dbReference>
<evidence type="ECO:0000259" key="2">
    <source>
        <dbReference type="SMART" id="SM00834"/>
    </source>
</evidence>
<accession>A0A2U8GZM8</accession>
<evidence type="ECO:0000313" key="3">
    <source>
        <dbReference type="EMBL" id="AWI76476.1"/>
    </source>
</evidence>
<dbReference type="Proteomes" id="UP000244902">
    <property type="component" value="Chromosome"/>
</dbReference>
<reference evidence="4 5" key="1">
    <citation type="submission" date="2017-06" db="EMBL/GenBank/DDBJ databases">
        <title>Azoarcus sp. TSNA42 complete genome sequence.</title>
        <authorList>
            <person name="Woo J.-H."/>
            <person name="Kim H.-S."/>
        </authorList>
    </citation>
    <scope>NUCLEOTIDE SEQUENCE [LARGE SCALE GENOMIC DNA]</scope>
    <source>
        <strain evidence="4 5">TSNA42</strain>
    </source>
</reference>
<evidence type="ECO:0000256" key="1">
    <source>
        <dbReference type="SAM" id="MobiDB-lite"/>
    </source>
</evidence>
<reference evidence="3 6" key="2">
    <citation type="submission" date="2017-06" db="EMBL/GenBank/DDBJ databases">
        <title>Azoarcus.</title>
        <authorList>
            <person name="Woo J.-H."/>
            <person name="Kim H.-S."/>
        </authorList>
    </citation>
    <scope>NUCLEOTIDE SEQUENCE [LARGE SCALE GENOMIC DNA]</scope>
    <source>
        <strain evidence="3 6">TSPY31</strain>
    </source>
</reference>
<protein>
    <submittedName>
        <fullName evidence="4">FmdB family transcriptional regulator</fullName>
    </submittedName>
</protein>
<keyword evidence="6" id="KW-1185">Reference proteome</keyword>
<evidence type="ECO:0000313" key="4">
    <source>
        <dbReference type="EMBL" id="AWI79179.1"/>
    </source>
</evidence>
<feature type="region of interest" description="Disordered" evidence="1">
    <location>
        <begin position="60"/>
        <end position="113"/>
    </location>
</feature>
<name>A0A2U8GZM8_9RHOO</name>
<sequence>MPTYEYRCDDCGDFTAYRPIAVRNDPCICPYCGKGSERVILSAPTLATMSSTNRIAHATNERAAHAPRTSAEHHATHRHGPGCGCGSGLSKSTVKSPDGAKTFPTKRPWMISH</sequence>
<dbReference type="NCBIfam" id="TIGR02605">
    <property type="entry name" value="CxxC_CxxC_SSSS"/>
    <property type="match status" value="1"/>
</dbReference>
<dbReference type="AlphaFoldDB" id="A0A2U8GZM8"/>
<dbReference type="KEGG" id="acom:CEW83_15690"/>
<dbReference type="RefSeq" id="WP_108950175.1">
    <property type="nucleotide sequence ID" value="NZ_CP022187.1"/>
</dbReference>
<proteinExistence type="predicted"/>
<organism evidence="4 5">
    <name type="scientific">Parazoarcus communis</name>
    <dbReference type="NCBI Taxonomy" id="41977"/>
    <lineage>
        <taxon>Bacteria</taxon>
        <taxon>Pseudomonadati</taxon>
        <taxon>Pseudomonadota</taxon>
        <taxon>Betaproteobacteria</taxon>
        <taxon>Rhodocyclales</taxon>
        <taxon>Zoogloeaceae</taxon>
        <taxon>Parazoarcus</taxon>
    </lineage>
</organism>
<evidence type="ECO:0000313" key="6">
    <source>
        <dbReference type="Proteomes" id="UP000244930"/>
    </source>
</evidence>
<dbReference type="EMBL" id="CP022188">
    <property type="protein sequence ID" value="AWI79179.1"/>
    <property type="molecule type" value="Genomic_DNA"/>
</dbReference>
<dbReference type="Proteomes" id="UP000244930">
    <property type="component" value="Chromosome"/>
</dbReference>
<dbReference type="OrthoDB" id="9813321at2"/>
<dbReference type="InterPro" id="IPR013429">
    <property type="entry name" value="Regulatory_FmdB_Zinc_ribbon"/>
</dbReference>